<reference evidence="4 5" key="1">
    <citation type="submission" date="2023-10" db="EMBL/GenBank/DDBJ databases">
        <title>Holzapfeliella saturejae sp. nov. isolated from Satureja montana flowers.</title>
        <authorList>
            <person name="Alcantara C."/>
            <person name="Zuniga M."/>
            <person name="Landete J.M."/>
            <person name="Monedero V."/>
        </authorList>
    </citation>
    <scope>NUCLEOTIDE SEQUENCE [LARGE SCALE GENOMIC DNA]</scope>
    <source>
        <strain evidence="4 5">He02</strain>
    </source>
</reference>
<sequence>MLPNDSVFAFLHKHKVDYQLINHPAIEKVKEADFVIPGLTVKNLLLKTQNNHYYLLVIAGDKRADLKSIATQLSEKRLSFASPELMKSLIKLTPGTVSPFGLLNDENHQVQVIVDESLNQNRLLGFHPNVNHQTIMVRFSDFINLIEAMGNQYRLIK</sequence>
<evidence type="ECO:0000256" key="1">
    <source>
        <dbReference type="ARBA" id="ARBA00010201"/>
    </source>
</evidence>
<dbReference type="InterPro" id="IPR007214">
    <property type="entry name" value="YbaK/aa-tRNA-synth-assoc-dom"/>
</dbReference>
<evidence type="ECO:0000259" key="3">
    <source>
        <dbReference type="Pfam" id="PF04073"/>
    </source>
</evidence>
<dbReference type="EMBL" id="JAWMWG010000001">
    <property type="protein sequence ID" value="MEJ6347751.1"/>
    <property type="molecule type" value="Genomic_DNA"/>
</dbReference>
<dbReference type="PANTHER" id="PTHR31423:SF3">
    <property type="entry name" value="PROLYL-TRNA SYNTHETASE ASSOCIATED DOMAIN-CONTAINING PROTEIN 1-RELATED"/>
    <property type="match status" value="1"/>
</dbReference>
<accession>A0ABU8SEE1</accession>
<comment type="similarity">
    <text evidence="1">Belongs to the PRORSD1 family.</text>
</comment>
<keyword evidence="5" id="KW-1185">Reference proteome</keyword>
<organism evidence="4 5">
    <name type="scientific">Holzapfeliella saturejae</name>
    <dbReference type="NCBI Taxonomy" id="3082953"/>
    <lineage>
        <taxon>Bacteria</taxon>
        <taxon>Bacillati</taxon>
        <taxon>Bacillota</taxon>
        <taxon>Bacilli</taxon>
        <taxon>Lactobacillales</taxon>
        <taxon>Lactobacillaceae</taxon>
        <taxon>Holzapfeliella</taxon>
    </lineage>
</organism>
<comment type="caution">
    <text evidence="4">The sequence shown here is derived from an EMBL/GenBank/DDBJ whole genome shotgun (WGS) entry which is preliminary data.</text>
</comment>
<evidence type="ECO:0000256" key="2">
    <source>
        <dbReference type="ARBA" id="ARBA00022917"/>
    </source>
</evidence>
<evidence type="ECO:0000313" key="5">
    <source>
        <dbReference type="Proteomes" id="UP001377804"/>
    </source>
</evidence>
<dbReference type="PANTHER" id="PTHR31423">
    <property type="entry name" value="YBAK DOMAIN-CONTAINING PROTEIN"/>
    <property type="match status" value="1"/>
</dbReference>
<proteinExistence type="inferred from homology"/>
<feature type="domain" description="YbaK/aminoacyl-tRNA synthetase-associated" evidence="3">
    <location>
        <begin position="27"/>
        <end position="143"/>
    </location>
</feature>
<keyword evidence="2" id="KW-0648">Protein biosynthesis</keyword>
<protein>
    <submittedName>
        <fullName evidence="4">YbaK/EbsC family protein</fullName>
    </submittedName>
</protein>
<dbReference type="InterPro" id="IPR040285">
    <property type="entry name" value="ProX/PRXD1"/>
</dbReference>
<dbReference type="Proteomes" id="UP001377804">
    <property type="component" value="Unassembled WGS sequence"/>
</dbReference>
<dbReference type="RefSeq" id="WP_339968216.1">
    <property type="nucleotide sequence ID" value="NZ_JAWMWG010000001.1"/>
</dbReference>
<dbReference type="Pfam" id="PF04073">
    <property type="entry name" value="tRNA_edit"/>
    <property type="match status" value="1"/>
</dbReference>
<evidence type="ECO:0000313" key="4">
    <source>
        <dbReference type="EMBL" id="MEJ6347751.1"/>
    </source>
</evidence>
<dbReference type="InterPro" id="IPR036754">
    <property type="entry name" value="YbaK/aa-tRNA-synt-asso_dom_sf"/>
</dbReference>
<dbReference type="SUPFAM" id="SSF55826">
    <property type="entry name" value="YbaK/ProRS associated domain"/>
    <property type="match status" value="1"/>
</dbReference>
<gene>
    <name evidence="4" type="ORF">R4Y45_00550</name>
</gene>
<name>A0ABU8SEE1_9LACO</name>
<dbReference type="Gene3D" id="3.90.960.10">
    <property type="entry name" value="YbaK/aminoacyl-tRNA synthetase-associated domain"/>
    <property type="match status" value="1"/>
</dbReference>